<protein>
    <submittedName>
        <fullName evidence="1">Uncharacterized protein</fullName>
    </submittedName>
</protein>
<reference evidence="1 2" key="1">
    <citation type="submission" date="2019-12" db="EMBL/GenBank/DDBJ databases">
        <title>Hybrid Genome Assemblies of two High G+C Isolates from Undergraduate Microbiology Courses.</title>
        <authorList>
            <person name="Ne Ville C.J."/>
            <person name="Enright D."/>
            <person name="Hernandez I."/>
            <person name="Dodsworth J."/>
            <person name="Orwin P.M."/>
        </authorList>
    </citation>
    <scope>NUCLEOTIDE SEQUENCE [LARGE SCALE GENOMIC DNA]</scope>
    <source>
        <strain evidence="1 2">CSUSB</strain>
    </source>
</reference>
<dbReference type="InterPro" id="IPR053734">
    <property type="entry name" value="Phage_Head-Tail_Connect_sf"/>
</dbReference>
<evidence type="ECO:0000313" key="2">
    <source>
        <dbReference type="Proteomes" id="UP000425817"/>
    </source>
</evidence>
<dbReference type="OrthoDB" id="8913169at2"/>
<sequence length="98" mass="9942">MSTPFAALEARANGAVLGRLANAIAVVEGVDVPVIFDKPYAAPFGGEVDAAAPECTGPVAGLGALERDSALTIDGIAYVVETAEQDGLGFVRLVLRSV</sequence>
<dbReference type="Gene3D" id="2.40.10.180">
    <property type="entry name" value="Phage tail proteins"/>
    <property type="match status" value="1"/>
</dbReference>
<dbReference type="Pfam" id="PF05354">
    <property type="entry name" value="Phage_attach"/>
    <property type="match status" value="1"/>
</dbReference>
<organism evidence="1 2">
    <name type="scientific">Variovorax paradoxus</name>
    <dbReference type="NCBI Taxonomy" id="34073"/>
    <lineage>
        <taxon>Bacteria</taxon>
        <taxon>Pseudomonadati</taxon>
        <taxon>Pseudomonadota</taxon>
        <taxon>Betaproteobacteria</taxon>
        <taxon>Burkholderiales</taxon>
        <taxon>Comamonadaceae</taxon>
        <taxon>Variovorax</taxon>
    </lineage>
</organism>
<gene>
    <name evidence="1" type="ORF">GOQ09_15725</name>
</gene>
<name>A0A6I6HJ92_VARPD</name>
<dbReference type="RefSeq" id="WP_157614364.1">
    <property type="nucleotide sequence ID" value="NZ_CP046622.1"/>
</dbReference>
<proteinExistence type="predicted"/>
<dbReference type="AlphaFoldDB" id="A0A6I6HJ92"/>
<dbReference type="Proteomes" id="UP000425817">
    <property type="component" value="Chromosome"/>
</dbReference>
<dbReference type="EMBL" id="CP046622">
    <property type="protein sequence ID" value="QGW82934.1"/>
    <property type="molecule type" value="Genomic_DNA"/>
</dbReference>
<evidence type="ECO:0000313" key="1">
    <source>
        <dbReference type="EMBL" id="QGW82934.1"/>
    </source>
</evidence>
<dbReference type="GO" id="GO:0019068">
    <property type="term" value="P:virion assembly"/>
    <property type="evidence" value="ECO:0007669"/>
    <property type="project" value="InterPro"/>
</dbReference>
<accession>A0A6I6HJ92</accession>
<dbReference type="InterPro" id="IPR008018">
    <property type="entry name" value="Phage_tail_attach_FII"/>
</dbReference>